<keyword evidence="14" id="KW-1267">Proteomics identification</keyword>
<gene>
    <name evidence="11" type="ORF">IscW_ISCW014131</name>
</gene>
<dbReference type="InterPro" id="IPR048971">
    <property type="entry name" value="Apc1_3rd"/>
</dbReference>
<feature type="region of interest" description="Disordered" evidence="6">
    <location>
        <begin position="285"/>
        <end position="327"/>
    </location>
</feature>
<keyword evidence="13" id="KW-1185">Reference proteome</keyword>
<dbReference type="InterPro" id="IPR011989">
    <property type="entry name" value="ARM-like"/>
</dbReference>
<evidence type="ECO:0000259" key="8">
    <source>
        <dbReference type="Pfam" id="PF18122"/>
    </source>
</evidence>
<dbReference type="Gene3D" id="1.25.10.10">
    <property type="entry name" value="Leucine-rich Repeat Variant"/>
    <property type="match status" value="2"/>
</dbReference>
<feature type="compositionally biased region" description="Polar residues" evidence="6">
    <location>
        <begin position="285"/>
        <end position="301"/>
    </location>
</feature>
<dbReference type="HOGENOM" id="CLU_001202_1_0_1"/>
<keyword evidence="5" id="KW-0131">Cell cycle</keyword>
<evidence type="ECO:0000313" key="12">
    <source>
        <dbReference type="EnsemblMetazoa" id="ISCW014131-PA"/>
    </source>
</evidence>
<feature type="domain" description="Anaphase-promoting complex subunit 1 middle" evidence="9">
    <location>
        <begin position="635"/>
        <end position="814"/>
    </location>
</feature>
<dbReference type="Pfam" id="PF20518">
    <property type="entry name" value="Apc1_MidN"/>
    <property type="match status" value="2"/>
</dbReference>
<protein>
    <submittedName>
        <fullName evidence="11 12">Anaphase-promoting complex subunit, putative</fullName>
    </submittedName>
</protein>
<dbReference type="VEuPathDB" id="VectorBase:ISCW014131"/>
<feature type="compositionally biased region" description="Low complexity" evidence="6">
    <location>
        <begin position="308"/>
        <end position="322"/>
    </location>
</feature>
<dbReference type="InParanoid" id="B7QHE4"/>
<dbReference type="OrthoDB" id="26401at2759"/>
<dbReference type="PANTHER" id="PTHR12827:SF3">
    <property type="entry name" value="ANAPHASE-PROMOTING COMPLEX SUBUNIT 1"/>
    <property type="match status" value="1"/>
</dbReference>
<evidence type="ECO:0000256" key="5">
    <source>
        <dbReference type="ARBA" id="ARBA00023306"/>
    </source>
</evidence>
<name>B7QHE4_IXOSC</name>
<dbReference type="GO" id="GO:0060090">
    <property type="term" value="F:molecular adaptor activity"/>
    <property type="evidence" value="ECO:0000318"/>
    <property type="project" value="GO_Central"/>
</dbReference>
<evidence type="ECO:0000313" key="11">
    <source>
        <dbReference type="EMBL" id="EEC18266.1"/>
    </source>
</evidence>
<keyword evidence="3" id="KW-0677">Repeat</keyword>
<dbReference type="InterPro" id="IPR049255">
    <property type="entry name" value="Apc1_N"/>
</dbReference>
<comment type="similarity">
    <text evidence="1">Belongs to the APC1 family.</text>
</comment>
<evidence type="ECO:0000256" key="6">
    <source>
        <dbReference type="SAM" id="MobiDB-lite"/>
    </source>
</evidence>
<evidence type="ECO:0000256" key="1">
    <source>
        <dbReference type="ARBA" id="ARBA00010547"/>
    </source>
</evidence>
<dbReference type="PANTHER" id="PTHR12827">
    <property type="entry name" value="MEIOTIC CHECKPOINT REGULATOR TSG24 FAMILY MEMBER"/>
    <property type="match status" value="1"/>
</dbReference>
<dbReference type="VEuPathDB" id="VectorBase:ISCP_029691"/>
<dbReference type="Pfam" id="PF21282">
    <property type="entry name" value="APC1_3rd"/>
    <property type="match status" value="1"/>
</dbReference>
<dbReference type="Proteomes" id="UP000001555">
    <property type="component" value="Unassembled WGS sequence"/>
</dbReference>
<reference evidence="12" key="2">
    <citation type="submission" date="2020-05" db="UniProtKB">
        <authorList>
            <consortium name="EnsemblMetazoa"/>
        </authorList>
    </citation>
    <scope>IDENTIFICATION</scope>
    <source>
        <strain evidence="12">wikel</strain>
    </source>
</reference>
<evidence type="ECO:0000313" key="13">
    <source>
        <dbReference type="Proteomes" id="UP000001555"/>
    </source>
</evidence>
<evidence type="ECO:0000256" key="4">
    <source>
        <dbReference type="ARBA" id="ARBA00022776"/>
    </source>
</evidence>
<evidence type="ECO:0000256" key="2">
    <source>
        <dbReference type="ARBA" id="ARBA00022618"/>
    </source>
</evidence>
<dbReference type="FunCoup" id="B7QHE4">
    <property type="interactions" value="1213"/>
</dbReference>
<feature type="region of interest" description="Disordered" evidence="6">
    <location>
        <begin position="628"/>
        <end position="648"/>
    </location>
</feature>
<dbReference type="PaxDb" id="6945-B7QHE4"/>
<dbReference type="GO" id="GO:0051301">
    <property type="term" value="P:cell division"/>
    <property type="evidence" value="ECO:0007669"/>
    <property type="project" value="UniProtKB-KW"/>
</dbReference>
<dbReference type="GO" id="GO:0031145">
    <property type="term" value="P:anaphase-promoting complex-dependent catabolic process"/>
    <property type="evidence" value="ECO:0000318"/>
    <property type="project" value="GO_Central"/>
</dbReference>
<feature type="domain" description="Anaphase-promoting complex subunit 1 C-terminal" evidence="8">
    <location>
        <begin position="1677"/>
        <end position="1802"/>
    </location>
</feature>
<evidence type="ECO:0000259" key="9">
    <source>
        <dbReference type="Pfam" id="PF20518"/>
    </source>
</evidence>
<keyword evidence="4" id="KW-0498">Mitosis</keyword>
<keyword evidence="2" id="KW-0132">Cell division</keyword>
<dbReference type="GO" id="GO:0005680">
    <property type="term" value="C:anaphase-promoting complex"/>
    <property type="evidence" value="ECO:0000318"/>
    <property type="project" value="GO_Central"/>
</dbReference>
<sequence length="1857" mass="202930">MIATGEPQEFTPFGSEYLSHHPGSVRLRAATKGSESNSSNNAELLEALRGVSLRVNRKSRRDDFWKLRESPGSDGEEELYVSGDTAVWSESSGTGVRTAIRSFCVESKIQDALWCNFTADDYKARLLARPERPPTEQRVPCVCVLDAVSGAIHSFSRSGEDYTTPVPFVVSRAWPIRQGLLLERSVPGGSKTSTALSVLFSLLHPLDEVTPVVTRVTVHGHIPRLSYLQSTASVQVVMTCEEPSVVLLYHRDKGTHSVWEVRRTTAEEDQFACNQTQYSSAFTSFRTPTQSPASPMVTHSTPVPGHWSASSRPASPRSQSPSLGHMATLSRSQSPSLAFCVEQGTYSTAGSPATAATQDELQAPSQPLLPDVCLDQLWFEPQRSGEKASKAFWANSMVGQSFLCYNLPSRKLLKLIPYSQNGPAGRLVFGEAATVAALDAEPLTSLGMLITLDLNGGLSLYAGASRVCKVHVSSPPFALKPEPDGGQAPRRSSLNPLHLSFDASLPDISVSPVRGTLQCPEESILASPRVALRDAVRNRVTLEYPSGEHHRLRLPAMSRSRLIENCLGALCKVLSMELAVCLLAKWYMSRNAPGPTDLTASSELHSFLGFILGMVGYPTSGVACKSGSSDTHHPMAVKKSKSSETGSDDDWRYLLDRGGGSVKRAAVGLPKPGPRTAKSSNVAMSCEGNSAAPLFQHVYTVLHTLHLVYEDAKLNVLNWPVLPQLAEFLFKLSTQLSLRAYQDLYRRDFPAQLGTLPVSLLVCSTQGLPIPSQFPQCPPSIFAWIQERLQHSGDTRRPFPYIPKVTTCLRVVVPLYAVLTSPPNKELSLSQVLNDILGTKSSGDPGLLVPEAASVAERLVCLLVQLGVTPQHLGRWPSGVVAPIQDAMVQCQDRPPLEWTAAAYSLIGREDLATLCCPKSNKDKVFLAASVPQEGCKQGSSCKEKDNGFGQLDQEMLKLRFSKDQRVLQVCKMLQSSCPVSITIQQRPEVSDHEFMEDQERHLYGLSIRTMALPVGRGMLTLRTCRPVLTDPLPIPKLCLTGRVPPQNTMVDMSHIEVPPNMNVWPLFHNGVAAGLRVCPGAEEVDSSWIVYNRPRGTAATDATLEHAGFLLGLGLNGHLSKLSTTALHDYLLRNHELTSVGLLLGLAASNCGTMNLECTKLMSIHVDALLPPTSTELDVHPLVRVASVMGLGLLYAESGHRHMAETLLGEIGRPPGPEMDHCVDRESYALAAGLALGLVMLGKGGSTVGLPDLHMADQLYHFMVGGHVRAVGSASQRERFRSPSYQIREGNAVNVDVTSPAATLALGLMFFDSGKVAVAKWMSAPETQYLLDMVRPDFLLLRTLGAGLVLWSDVRPTRDWVESHVPKVVSAQAFGDGGSTDIDHETMSQAYCNILAGACLCLGLKFAGSANNQAFDTLLHYARLFLDLQRRPSAEQAGRNTLDNCLLTSLLGLSLVMAGTGDLEVLRLCRHLRLRSGQASGHILYGSHLATHMAMGLLFLGGGGGLTLGTSPLAVACLVCALFPRLPIHSSDNRYHLQAFRHLYVLAVEPRLLLPTDIASKNAVYTHLQLSFRGTRAYPPCEYAARAPCHLPELALLDKVALNDARYWPVAFERGKNWERLRGLLTSPRARLHVKQKAGCLPYATDPRGYKTAFEQCAIKELLRGWSVRTRVSACFSENTVIAKFTECFLHLRASGDSELGQQRAFCKILMECALREKADALSTLFDLFQSGRHDFSTSTLPLWQTKLVASYHACRGERREQSLVHTDFVLSLQDSISRAVQDAHPEEEQRVEVWNYLRGDWVPAEVFPFLVLHDVPVASADSLGRASLDDGLPSLWLCLQSTESHIEPVVCFHFI</sequence>
<accession>B7QHE4</accession>
<feature type="domain" description="Anaphase-promoting complex subunit 1 N-terminal" evidence="7">
    <location>
        <begin position="69"/>
        <end position="187"/>
    </location>
</feature>
<dbReference type="EMBL" id="DS939152">
    <property type="protein sequence ID" value="EEC18266.1"/>
    <property type="molecule type" value="Genomic_DNA"/>
</dbReference>
<dbReference type="EnsemblMetazoa" id="ISCW014131-RA">
    <property type="protein sequence ID" value="ISCW014131-PA"/>
    <property type="gene ID" value="ISCW014131"/>
</dbReference>
<evidence type="ECO:0000259" key="10">
    <source>
        <dbReference type="Pfam" id="PF21282"/>
    </source>
</evidence>
<evidence type="ECO:0000259" key="7">
    <source>
        <dbReference type="Pfam" id="PF12859"/>
    </source>
</evidence>
<dbReference type="Pfam" id="PF18122">
    <property type="entry name" value="APC1_C"/>
    <property type="match status" value="1"/>
</dbReference>
<dbReference type="Pfam" id="PF12859">
    <property type="entry name" value="ANAPC1"/>
    <property type="match status" value="1"/>
</dbReference>
<dbReference type="GO" id="GO:0007091">
    <property type="term" value="P:metaphase/anaphase transition of mitotic cell cycle"/>
    <property type="evidence" value="ECO:0000318"/>
    <property type="project" value="GO_Central"/>
</dbReference>
<evidence type="ECO:0000256" key="3">
    <source>
        <dbReference type="ARBA" id="ARBA00022737"/>
    </source>
</evidence>
<evidence type="ECO:0007829" key="14">
    <source>
        <dbReference type="PeptideAtlas" id="B7QHE4"/>
    </source>
</evidence>
<organism>
    <name type="scientific">Ixodes scapularis</name>
    <name type="common">Black-legged tick</name>
    <name type="synonym">Deer tick</name>
    <dbReference type="NCBI Taxonomy" id="6945"/>
    <lineage>
        <taxon>Eukaryota</taxon>
        <taxon>Metazoa</taxon>
        <taxon>Ecdysozoa</taxon>
        <taxon>Arthropoda</taxon>
        <taxon>Chelicerata</taxon>
        <taxon>Arachnida</taxon>
        <taxon>Acari</taxon>
        <taxon>Parasitiformes</taxon>
        <taxon>Ixodida</taxon>
        <taxon>Ixodoidea</taxon>
        <taxon>Ixodidae</taxon>
        <taxon>Ixodinae</taxon>
        <taxon>Ixodes</taxon>
    </lineage>
</organism>
<feature type="domain" description="Anaphase-promoting complex subunit 1 middle" evidence="9">
    <location>
        <begin position="853"/>
        <end position="913"/>
    </location>
</feature>
<dbReference type="InterPro" id="IPR046794">
    <property type="entry name" value="Apc1_MidN"/>
</dbReference>
<dbReference type="GO" id="GO:0070979">
    <property type="term" value="P:protein K11-linked ubiquitination"/>
    <property type="evidence" value="ECO:0000318"/>
    <property type="project" value="GO_Central"/>
</dbReference>
<dbReference type="InterPro" id="IPR024990">
    <property type="entry name" value="Apc1"/>
</dbReference>
<dbReference type="STRING" id="6945.B7QHE4"/>
<dbReference type="VEuPathDB" id="VectorBase:ISCI014131"/>
<proteinExistence type="evidence at protein level"/>
<dbReference type="InterPro" id="IPR041221">
    <property type="entry name" value="APC1_C"/>
</dbReference>
<dbReference type="EMBL" id="ABJB010355274">
    <property type="status" value="NOT_ANNOTATED_CDS"/>
    <property type="molecule type" value="Genomic_DNA"/>
</dbReference>
<reference evidence="11 13" key="1">
    <citation type="submission" date="2008-03" db="EMBL/GenBank/DDBJ databases">
        <title>Annotation of Ixodes scapularis.</title>
        <authorList>
            <consortium name="Ixodes scapularis Genome Project Consortium"/>
            <person name="Caler E."/>
            <person name="Hannick L.I."/>
            <person name="Bidwell S."/>
            <person name="Joardar V."/>
            <person name="Thiagarajan M."/>
            <person name="Amedeo P."/>
            <person name="Galinsky K.J."/>
            <person name="Schobel S."/>
            <person name="Inman J."/>
            <person name="Hostetler J."/>
            <person name="Miller J."/>
            <person name="Hammond M."/>
            <person name="Megy K."/>
            <person name="Lawson D."/>
            <person name="Kodira C."/>
            <person name="Sutton G."/>
            <person name="Meyer J."/>
            <person name="Hill C.A."/>
            <person name="Birren B."/>
            <person name="Nene V."/>
            <person name="Collins F."/>
            <person name="Alarcon-Chaidez F."/>
            <person name="Wikel S."/>
            <person name="Strausberg R."/>
        </authorList>
    </citation>
    <scope>NUCLEOTIDE SEQUENCE [LARGE SCALE GENOMIC DNA]</scope>
    <source>
        <strain evidence="13">Wikel</strain>
        <strain evidence="11">Wikel colony</strain>
    </source>
</reference>
<feature type="domain" description="Anaphase-promoting complex subunit 1 beta-sandwich" evidence="10">
    <location>
        <begin position="1552"/>
        <end position="1637"/>
    </location>
</feature>